<protein>
    <submittedName>
        <fullName evidence="2">Uncharacterized protein</fullName>
    </submittedName>
</protein>
<reference evidence="2" key="1">
    <citation type="submission" date="2022-07" db="EMBL/GenBank/DDBJ databases">
        <authorList>
            <person name="Wu T."/>
        </authorList>
    </citation>
    <scope>NUCLEOTIDE SEQUENCE</scope>
    <source>
        <strain evidence="2">SD-1</strain>
    </source>
</reference>
<evidence type="ECO:0000256" key="1">
    <source>
        <dbReference type="SAM" id="Phobius"/>
    </source>
</evidence>
<keyword evidence="1" id="KW-0472">Membrane</keyword>
<dbReference type="Proteomes" id="UP001163293">
    <property type="component" value="Chromosome"/>
</dbReference>
<feature type="transmembrane region" description="Helical" evidence="1">
    <location>
        <begin position="52"/>
        <end position="73"/>
    </location>
</feature>
<keyword evidence="3" id="KW-1185">Reference proteome</keyword>
<sequence>MASTKIDESGVRADKPVRKTRFVAAPDAGAAPGDAEPTGDGNVPGALMSRRAAIGGVGMGAAALLCFVVGAGLSGGEAAVSHDKAQQIVSLREQIRTAQVHADALPEAMDADRALVTAQGAAEQIARLQNEYRHLTPSVTGAGGTLDQTAAEPTRRNLTPYFVPDVGQAALQPWYLLASDKAVPAGNEIPMSFDSGFEWVAQRPYSVEVGGTIRVTWLALQTRPAAGQAPGVLAWARADYDMTRKSFSGVQTGTTTTGEALRQEVKTP</sequence>
<organism evidence="2 3">
    <name type="scientific">Paenarthrobacter ureafaciens</name>
    <dbReference type="NCBI Taxonomy" id="37931"/>
    <lineage>
        <taxon>Bacteria</taxon>
        <taxon>Bacillati</taxon>
        <taxon>Actinomycetota</taxon>
        <taxon>Actinomycetes</taxon>
        <taxon>Micrococcales</taxon>
        <taxon>Micrococcaceae</taxon>
        <taxon>Paenarthrobacter</taxon>
    </lineage>
</organism>
<dbReference type="EMBL" id="CP101185">
    <property type="protein sequence ID" value="UYV95970.1"/>
    <property type="molecule type" value="Genomic_DNA"/>
</dbReference>
<keyword evidence="1" id="KW-1133">Transmembrane helix</keyword>
<proteinExistence type="predicted"/>
<evidence type="ECO:0000313" key="3">
    <source>
        <dbReference type="Proteomes" id="UP001163293"/>
    </source>
</evidence>
<name>A0AAX3EDI7_PAEUR</name>
<accession>A0AAX3EDI7</accession>
<evidence type="ECO:0000313" key="2">
    <source>
        <dbReference type="EMBL" id="UYV95970.1"/>
    </source>
</evidence>
<gene>
    <name evidence="2" type="ORF">NL394_12855</name>
</gene>
<dbReference type="RefSeq" id="WP_069694989.1">
    <property type="nucleotide sequence ID" value="NZ_CP101180.1"/>
</dbReference>
<keyword evidence="1" id="KW-0812">Transmembrane</keyword>
<dbReference type="AlphaFoldDB" id="A0AAX3EDI7"/>